<dbReference type="InParanoid" id="A7TD45"/>
<dbReference type="EMBL" id="DS477260">
    <property type="protein sequence ID" value="EDO26010.1"/>
    <property type="molecule type" value="Genomic_DNA"/>
</dbReference>
<dbReference type="SMART" id="SM00612">
    <property type="entry name" value="Kelch"/>
    <property type="match status" value="1"/>
</dbReference>
<evidence type="ECO:0000313" key="3">
    <source>
        <dbReference type="Proteomes" id="UP000001593"/>
    </source>
</evidence>
<dbReference type="PANTHER" id="PTHR45632">
    <property type="entry name" value="LD33804P"/>
    <property type="match status" value="1"/>
</dbReference>
<dbReference type="PRINTS" id="PR00501">
    <property type="entry name" value="KELCHREPEAT"/>
</dbReference>
<dbReference type="PhylomeDB" id="A7TD45"/>
<dbReference type="InterPro" id="IPR006652">
    <property type="entry name" value="Kelch_1"/>
</dbReference>
<sequence>LFSGYLYAVGGHDGVNYLKTVERYDPETNEWSYVASMGARRGGVGVATLHGCLYATGGYDGTSNLSTSGKYAYLN</sequence>
<proteinExistence type="predicted"/>
<dbReference type="eggNOG" id="KOG4441">
    <property type="taxonomic scope" value="Eukaryota"/>
</dbReference>
<organism evidence="2 3">
    <name type="scientific">Nematostella vectensis</name>
    <name type="common">Starlet sea anemone</name>
    <dbReference type="NCBI Taxonomy" id="45351"/>
    <lineage>
        <taxon>Eukaryota</taxon>
        <taxon>Metazoa</taxon>
        <taxon>Cnidaria</taxon>
        <taxon>Anthozoa</taxon>
        <taxon>Hexacorallia</taxon>
        <taxon>Actiniaria</taxon>
        <taxon>Edwardsiidae</taxon>
        <taxon>Nematostella</taxon>
    </lineage>
</organism>
<reference evidence="2 3" key="1">
    <citation type="journal article" date="2007" name="Science">
        <title>Sea anemone genome reveals ancestral eumetazoan gene repertoire and genomic organization.</title>
        <authorList>
            <person name="Putnam N.H."/>
            <person name="Srivastava M."/>
            <person name="Hellsten U."/>
            <person name="Dirks B."/>
            <person name="Chapman J."/>
            <person name="Salamov A."/>
            <person name="Terry A."/>
            <person name="Shapiro H."/>
            <person name="Lindquist E."/>
            <person name="Kapitonov V.V."/>
            <person name="Jurka J."/>
            <person name="Genikhovich G."/>
            <person name="Grigoriev I.V."/>
            <person name="Lucas S.M."/>
            <person name="Steele R.E."/>
            <person name="Finnerty J.R."/>
            <person name="Technau U."/>
            <person name="Martindale M.Q."/>
            <person name="Rokhsar D.S."/>
        </authorList>
    </citation>
    <scope>NUCLEOTIDE SEQUENCE [LARGE SCALE GENOMIC DNA]</scope>
    <source>
        <strain evidence="3">CH2 X CH6</strain>
    </source>
</reference>
<protein>
    <submittedName>
        <fullName evidence="2">Uncharacterized protein</fullName>
    </submittedName>
</protein>
<accession>A7TD45</accession>
<dbReference type="InterPro" id="IPR015915">
    <property type="entry name" value="Kelch-typ_b-propeller"/>
</dbReference>
<evidence type="ECO:0000313" key="2">
    <source>
        <dbReference type="EMBL" id="EDO26010.1"/>
    </source>
</evidence>
<dbReference type="Gene3D" id="2.120.10.80">
    <property type="entry name" value="Kelch-type beta propeller"/>
    <property type="match status" value="1"/>
</dbReference>
<dbReference type="Pfam" id="PF01344">
    <property type="entry name" value="Kelch_1"/>
    <property type="match status" value="2"/>
</dbReference>
<dbReference type="SUPFAM" id="SSF117281">
    <property type="entry name" value="Kelch motif"/>
    <property type="match status" value="1"/>
</dbReference>
<dbReference type="PANTHER" id="PTHR45632:SF13">
    <property type="entry name" value="KELCH-LIKE PROTEIN 26"/>
    <property type="match status" value="1"/>
</dbReference>
<keyword evidence="1" id="KW-0880">Kelch repeat</keyword>
<gene>
    <name evidence="2" type="ORF">NEMVEDRAFT_v1g155732</name>
</gene>
<dbReference type="Proteomes" id="UP000001593">
    <property type="component" value="Unassembled WGS sequence"/>
</dbReference>
<evidence type="ECO:0000256" key="1">
    <source>
        <dbReference type="ARBA" id="ARBA00022441"/>
    </source>
</evidence>
<feature type="non-terminal residue" evidence="2">
    <location>
        <position position="1"/>
    </location>
</feature>
<dbReference type="AlphaFoldDB" id="A7TD45"/>
<dbReference type="HOGENOM" id="CLU_194190_0_0_1"/>
<name>A7TD45_NEMVE</name>
<keyword evidence="3" id="KW-1185">Reference proteome</keyword>